<feature type="domain" description="Terpene synthase N-terminal" evidence="4">
    <location>
        <begin position="287"/>
        <end position="493"/>
    </location>
</feature>
<dbReference type="Pfam" id="PF01397">
    <property type="entry name" value="Terpene_synth"/>
    <property type="match status" value="1"/>
</dbReference>
<evidence type="ECO:0000313" key="6">
    <source>
        <dbReference type="RefSeq" id="XP_009766527.1"/>
    </source>
</evidence>
<dbReference type="SFLD" id="SFLDG01014">
    <property type="entry name" value="Terpene_Cyclase_Like_1_N-term"/>
    <property type="match status" value="1"/>
</dbReference>
<reference evidence="5" key="1">
    <citation type="journal article" date="2013" name="Genome Biol.">
        <title>Reference genomes and transcriptomes of Nicotiana sylvestris and Nicotiana tomentosiformis.</title>
        <authorList>
            <person name="Sierro N."/>
            <person name="Battey J.N."/>
            <person name="Ouadi S."/>
            <person name="Bovet L."/>
            <person name="Goepfert S."/>
            <person name="Bakaher N."/>
            <person name="Peitsch M.C."/>
            <person name="Ivanov N.V."/>
        </authorList>
    </citation>
    <scope>NUCLEOTIDE SEQUENCE [LARGE SCALE GENOMIC DNA]</scope>
</reference>
<dbReference type="InterPro" id="IPR001906">
    <property type="entry name" value="Terpene_synth_N"/>
</dbReference>
<keyword evidence="3" id="KW-0460">Magnesium</keyword>
<dbReference type="RefSeq" id="XP_009766527.1">
    <property type="nucleotide sequence ID" value="XM_009768225.1"/>
</dbReference>
<dbReference type="GO" id="GO:0009507">
    <property type="term" value="C:chloroplast"/>
    <property type="evidence" value="ECO:0007669"/>
    <property type="project" value="TreeGrafter"/>
</dbReference>
<dbReference type="SUPFAM" id="SSF48239">
    <property type="entry name" value="Terpenoid cyclases/Protein prenyltransferases"/>
    <property type="match status" value="2"/>
</dbReference>
<evidence type="ECO:0000256" key="2">
    <source>
        <dbReference type="ARBA" id="ARBA00022723"/>
    </source>
</evidence>
<evidence type="ECO:0000259" key="4">
    <source>
        <dbReference type="Pfam" id="PF01397"/>
    </source>
</evidence>
<dbReference type="InterPro" id="IPR036965">
    <property type="entry name" value="Terpene_synth_N_sf"/>
</dbReference>
<dbReference type="PANTHER" id="PTHR31739:SF4">
    <property type="entry name" value="ENT-COPALYL DIPHOSPHATE SYNTHASE, CHLOROPLASTIC"/>
    <property type="match status" value="1"/>
</dbReference>
<evidence type="ECO:0000256" key="3">
    <source>
        <dbReference type="ARBA" id="ARBA00022842"/>
    </source>
</evidence>
<dbReference type="eggNOG" id="ENOG502QQN6">
    <property type="taxonomic scope" value="Eukaryota"/>
</dbReference>
<dbReference type="InterPro" id="IPR008930">
    <property type="entry name" value="Terpenoid_cyclase/PrenylTrfase"/>
</dbReference>
<dbReference type="FunFam" id="1.50.10.130:FF:000002">
    <property type="entry name" value="Ent-copalyl diphosphate synthase, chloroplastic"/>
    <property type="match status" value="1"/>
</dbReference>
<protein>
    <submittedName>
        <fullName evidence="6">Ent-copalyl diphosphate synthase, chloroplastic-like isoform X1</fullName>
    </submittedName>
</protein>
<gene>
    <name evidence="6" type="primary">LOC104217889</name>
</gene>
<dbReference type="KEGG" id="nsy:104217889"/>
<sequence length="828" mass="95418">MSCQYYLTTTTSSLRIFSFTSRRYAPNSSASQPHEFFKTNGCSTEQVLYSSNLQCNAVSRPRAQEYKEVFKNGLPVIKWDDNVEEADSAQEQQEEEETQEVYRSNKIKEHIDAVRLMLQCMDDGEISISAYDTAWVALVKDINGSDTPQFPSSLEWIANNQLADGSWGDKSIFLAHDRIINTLACVIALKSWNLHADKRELGMSFIRENLSKIGDENAEHMPIGFEVAFPSLIEIGKKIGIDIPDDSPVLREIYVRGNLKLTRIPKDTMHKVPTTLLHSLEGMPDLDWQKLLHLQCADGSFLFSPSSTAFALMQTHDTNCLNYLSNTVQKFNGGVPNVYPVDLFEHIWMVDRVERLGISRYFKAEIKECIDYVNRHWTNKGICWARNSRLQDIDDTAMAFRLLRLHGYVVSADVFKNFESRGEFFCFVGQSNQAVTGMYNLFRASQLMFPGEKILADANKFSSYFLQEKRAQNQLLDKWIITKDLPGEVGYALDIPWYANLPRIETRFFLEQYGGEDDVWIGKTLYRMPFVNNNTYLELAKLDYNNCQAVHQLEWRNILQWYRECGLGKFGLSERNLLVTYYLAVGCVFEPERYRERLVWAKTAAIMETIKRHFGSSQISGEHKTAFRHEFAHCSSSNLHCRNSNTRCRTRQRLVGTLLGTLNQLPLEALVTHSRDIHQHLRHAWEKWLVILEEGGEGKGDAELLISTLNLCAGMSDELLLSHPMYQKLLNISNNVCHRLRLFKQHSKNAEDQRVEKQLEISTCMEIEYDMQQLAELVLSKSDCSYEDLDANIKQTFFDVVKSFYYAAYCNPTTINFHIDKVLFEKVL</sequence>
<dbReference type="InterPro" id="IPR050148">
    <property type="entry name" value="Terpene_synthase-like"/>
</dbReference>
<organism evidence="5 6">
    <name type="scientific">Nicotiana sylvestris</name>
    <name type="common">Wood tobacco</name>
    <name type="synonym">South American tobacco</name>
    <dbReference type="NCBI Taxonomy" id="4096"/>
    <lineage>
        <taxon>Eukaryota</taxon>
        <taxon>Viridiplantae</taxon>
        <taxon>Streptophyta</taxon>
        <taxon>Embryophyta</taxon>
        <taxon>Tracheophyta</taxon>
        <taxon>Spermatophyta</taxon>
        <taxon>Magnoliopsida</taxon>
        <taxon>eudicotyledons</taxon>
        <taxon>Gunneridae</taxon>
        <taxon>Pentapetalae</taxon>
        <taxon>asterids</taxon>
        <taxon>lamiids</taxon>
        <taxon>Solanales</taxon>
        <taxon>Solanaceae</taxon>
        <taxon>Nicotianoideae</taxon>
        <taxon>Nicotianeae</taxon>
        <taxon>Nicotiana</taxon>
    </lineage>
</organism>
<name>A0A1U7VEP0_NICSY</name>
<keyword evidence="5" id="KW-1185">Reference proteome</keyword>
<dbReference type="InterPro" id="IPR008949">
    <property type="entry name" value="Isoprenoid_synthase_dom_sf"/>
</dbReference>
<dbReference type="AlphaFoldDB" id="A0A1U7VEP0"/>
<dbReference type="Gene3D" id="1.50.10.130">
    <property type="entry name" value="Terpene synthase, N-terminal domain"/>
    <property type="match status" value="1"/>
</dbReference>
<dbReference type="Gene3D" id="1.50.10.160">
    <property type="match status" value="1"/>
</dbReference>
<dbReference type="Gene3D" id="1.10.600.10">
    <property type="entry name" value="Farnesyl Diphosphate Synthase"/>
    <property type="match status" value="1"/>
</dbReference>
<dbReference type="GeneID" id="104217889"/>
<dbReference type="GO" id="GO:0009686">
    <property type="term" value="P:gibberellin biosynthetic process"/>
    <property type="evidence" value="ECO:0007669"/>
    <property type="project" value="TreeGrafter"/>
</dbReference>
<evidence type="ECO:0000313" key="5">
    <source>
        <dbReference type="Proteomes" id="UP000189701"/>
    </source>
</evidence>
<reference evidence="6" key="2">
    <citation type="submission" date="2025-08" db="UniProtKB">
        <authorList>
            <consortium name="RefSeq"/>
        </authorList>
    </citation>
    <scope>IDENTIFICATION</scope>
    <source>
        <tissue evidence="6">Leaf</tissue>
    </source>
</reference>
<dbReference type="SFLD" id="SFLDG01605">
    <property type="entry name" value="Terpene_Cyclase_Like_1_N-term"/>
    <property type="match status" value="1"/>
</dbReference>
<proteinExistence type="predicted"/>
<accession>A0A1U7VEP0</accession>
<dbReference type="GO" id="GO:0010333">
    <property type="term" value="F:terpene synthase activity"/>
    <property type="evidence" value="ECO:0007669"/>
    <property type="project" value="InterPro"/>
</dbReference>
<keyword evidence="2" id="KW-0479">Metal-binding</keyword>
<dbReference type="GO" id="GO:0016115">
    <property type="term" value="P:terpenoid catabolic process"/>
    <property type="evidence" value="ECO:0007669"/>
    <property type="project" value="UniProtKB-ARBA"/>
</dbReference>
<evidence type="ECO:0000256" key="1">
    <source>
        <dbReference type="ARBA" id="ARBA00001946"/>
    </source>
</evidence>
<dbReference type="SUPFAM" id="SSF48576">
    <property type="entry name" value="Terpenoid synthases"/>
    <property type="match status" value="1"/>
</dbReference>
<dbReference type="PANTHER" id="PTHR31739">
    <property type="entry name" value="ENT-COPALYL DIPHOSPHATE SYNTHASE, CHLOROPLASTIC"/>
    <property type="match status" value="1"/>
</dbReference>
<dbReference type="STRING" id="4096.A0A1U7VEP0"/>
<comment type="cofactor">
    <cofactor evidence="1">
        <name>Mg(2+)</name>
        <dbReference type="ChEBI" id="CHEBI:18420"/>
    </cofactor>
</comment>
<dbReference type="GO" id="GO:0009395">
    <property type="term" value="P:phospholipid catabolic process"/>
    <property type="evidence" value="ECO:0007669"/>
    <property type="project" value="UniProtKB-ARBA"/>
</dbReference>
<dbReference type="FunFam" id="1.50.10.160:FF:000001">
    <property type="entry name" value="Ent-copalyl diphosphate synthase"/>
    <property type="match status" value="1"/>
</dbReference>
<dbReference type="Proteomes" id="UP000189701">
    <property type="component" value="Unplaced"/>
</dbReference>
<dbReference type="OrthoDB" id="2343925at2759"/>
<dbReference type="GO" id="GO:0000287">
    <property type="term" value="F:magnesium ion binding"/>
    <property type="evidence" value="ECO:0007669"/>
    <property type="project" value="TreeGrafter"/>
</dbReference>